<evidence type="ECO:0000313" key="2">
    <source>
        <dbReference type="Proteomes" id="UP000549394"/>
    </source>
</evidence>
<name>A0A7I8VAE7_9ANNE</name>
<sequence length="94" mass="10651">MKGKIKKIKKRCKQSDAVFIEISRNVSVNEALREKLENIKPPSLKKGKTTLKKTKCNKSDEMPVLTIENLRKMSKNNMPDVIIVGGAKKKNINN</sequence>
<organism evidence="1 2">
    <name type="scientific">Dimorphilus gyrociliatus</name>
    <dbReference type="NCBI Taxonomy" id="2664684"/>
    <lineage>
        <taxon>Eukaryota</taxon>
        <taxon>Metazoa</taxon>
        <taxon>Spiralia</taxon>
        <taxon>Lophotrochozoa</taxon>
        <taxon>Annelida</taxon>
        <taxon>Polychaeta</taxon>
        <taxon>Polychaeta incertae sedis</taxon>
        <taxon>Dinophilidae</taxon>
        <taxon>Dimorphilus</taxon>
    </lineage>
</organism>
<dbReference type="AlphaFoldDB" id="A0A7I8VAE7"/>
<keyword evidence="2" id="KW-1185">Reference proteome</keyword>
<reference evidence="1 2" key="1">
    <citation type="submission" date="2020-08" db="EMBL/GenBank/DDBJ databases">
        <authorList>
            <person name="Hejnol A."/>
        </authorList>
    </citation>
    <scope>NUCLEOTIDE SEQUENCE [LARGE SCALE GENOMIC DNA]</scope>
</reference>
<protein>
    <submittedName>
        <fullName evidence="1">DgyrCDS2468</fullName>
    </submittedName>
</protein>
<evidence type="ECO:0000313" key="1">
    <source>
        <dbReference type="EMBL" id="CAD5113291.1"/>
    </source>
</evidence>
<dbReference type="Proteomes" id="UP000549394">
    <property type="component" value="Unassembled WGS sequence"/>
</dbReference>
<gene>
    <name evidence="1" type="ORF">DGYR_LOCUS2313</name>
</gene>
<accession>A0A7I8VAE7</accession>
<dbReference type="EMBL" id="CAJFCJ010000003">
    <property type="protein sequence ID" value="CAD5113291.1"/>
    <property type="molecule type" value="Genomic_DNA"/>
</dbReference>
<proteinExistence type="predicted"/>
<comment type="caution">
    <text evidence="1">The sequence shown here is derived from an EMBL/GenBank/DDBJ whole genome shotgun (WGS) entry which is preliminary data.</text>
</comment>